<keyword evidence="3" id="KW-1185">Reference proteome</keyword>
<evidence type="ECO:0000313" key="3">
    <source>
        <dbReference type="Proteomes" id="UP000199412"/>
    </source>
</evidence>
<evidence type="ECO:0000256" key="1">
    <source>
        <dbReference type="SAM" id="MobiDB-lite"/>
    </source>
</evidence>
<dbReference type="AlphaFoldDB" id="A0A1G7CUD0"/>
<dbReference type="Proteomes" id="UP000199412">
    <property type="component" value="Unassembled WGS sequence"/>
</dbReference>
<organism evidence="2 3">
    <name type="scientific">Rhodospira trueperi</name>
    <dbReference type="NCBI Taxonomy" id="69960"/>
    <lineage>
        <taxon>Bacteria</taxon>
        <taxon>Pseudomonadati</taxon>
        <taxon>Pseudomonadota</taxon>
        <taxon>Alphaproteobacteria</taxon>
        <taxon>Rhodospirillales</taxon>
        <taxon>Rhodospirillaceae</taxon>
        <taxon>Rhodospira</taxon>
    </lineage>
</organism>
<sequence>MRRIDDVPARPIEADDPKGVPADDTGTLRESIEGTPLTAPFIAGRRSATGLDQALQPEDVVTVGEGLLGRGIKADTSRALPRGALGAYITRPGIDGPERYIQVHDRLEGVHRDNVIAHEVGHAIDDIAEGRTGIPLTGSVRQFNALYHVQNDSGVWTSVADPAYRQTRPEHLGYRRDDVRAEKVAEGIRLYMQNPAYMKEHFPNAARRIREYVNTHPRLNRTIQFNEAGVPIGASWLALTGRGGSEETSAPELEGMKGQTLIF</sequence>
<proteinExistence type="predicted"/>
<dbReference type="RefSeq" id="WP_143027153.1">
    <property type="nucleotide sequence ID" value="NZ_FNAP01000006.1"/>
</dbReference>
<dbReference type="STRING" id="69960.SAMN05421720_106225"/>
<feature type="compositionally biased region" description="Basic and acidic residues" evidence="1">
    <location>
        <begin position="1"/>
        <end position="18"/>
    </location>
</feature>
<dbReference type="EMBL" id="FNAP01000006">
    <property type="protein sequence ID" value="SDE42907.1"/>
    <property type="molecule type" value="Genomic_DNA"/>
</dbReference>
<evidence type="ECO:0000313" key="2">
    <source>
        <dbReference type="EMBL" id="SDE42907.1"/>
    </source>
</evidence>
<dbReference type="InterPro" id="IPR024079">
    <property type="entry name" value="MetalloPept_cat_dom_sf"/>
</dbReference>
<dbReference type="OrthoDB" id="7377420at2"/>
<accession>A0A1G7CUD0</accession>
<protein>
    <submittedName>
        <fullName evidence="2">Uncharacterized protein</fullName>
    </submittedName>
</protein>
<dbReference type="GO" id="GO:0008237">
    <property type="term" value="F:metallopeptidase activity"/>
    <property type="evidence" value="ECO:0007669"/>
    <property type="project" value="InterPro"/>
</dbReference>
<dbReference type="SUPFAM" id="SSF55486">
    <property type="entry name" value="Metalloproteases ('zincins'), catalytic domain"/>
    <property type="match status" value="1"/>
</dbReference>
<feature type="region of interest" description="Disordered" evidence="1">
    <location>
        <begin position="1"/>
        <end position="29"/>
    </location>
</feature>
<gene>
    <name evidence="2" type="ORF">SAMN05421720_106225</name>
</gene>
<dbReference type="Gene3D" id="3.40.390.10">
    <property type="entry name" value="Collagenase (Catalytic Domain)"/>
    <property type="match status" value="1"/>
</dbReference>
<name>A0A1G7CUD0_9PROT</name>
<reference evidence="2 3" key="1">
    <citation type="submission" date="2016-10" db="EMBL/GenBank/DDBJ databases">
        <authorList>
            <person name="de Groot N.N."/>
        </authorList>
    </citation>
    <scope>NUCLEOTIDE SEQUENCE [LARGE SCALE GENOMIC DNA]</scope>
    <source>
        <strain evidence="2 3">ATCC 700224</strain>
    </source>
</reference>